<name>A0AAE0FY51_9CHLO</name>
<evidence type="ECO:0000256" key="1">
    <source>
        <dbReference type="SAM" id="MobiDB-lite"/>
    </source>
</evidence>
<organism evidence="2 3">
    <name type="scientific">Cymbomonas tetramitiformis</name>
    <dbReference type="NCBI Taxonomy" id="36881"/>
    <lineage>
        <taxon>Eukaryota</taxon>
        <taxon>Viridiplantae</taxon>
        <taxon>Chlorophyta</taxon>
        <taxon>Pyramimonadophyceae</taxon>
        <taxon>Pyramimonadales</taxon>
        <taxon>Pyramimonadaceae</taxon>
        <taxon>Cymbomonas</taxon>
    </lineage>
</organism>
<feature type="region of interest" description="Disordered" evidence="1">
    <location>
        <begin position="514"/>
        <end position="574"/>
    </location>
</feature>
<dbReference type="Proteomes" id="UP001190700">
    <property type="component" value="Unassembled WGS sequence"/>
</dbReference>
<dbReference type="AlphaFoldDB" id="A0AAE0FY51"/>
<keyword evidence="3" id="KW-1185">Reference proteome</keyword>
<evidence type="ECO:0000313" key="3">
    <source>
        <dbReference type="Proteomes" id="UP001190700"/>
    </source>
</evidence>
<gene>
    <name evidence="2" type="ORF">CYMTET_23616</name>
</gene>
<feature type="compositionally biased region" description="Basic and acidic residues" evidence="1">
    <location>
        <begin position="522"/>
        <end position="531"/>
    </location>
</feature>
<accession>A0AAE0FY51</accession>
<protein>
    <submittedName>
        <fullName evidence="2">Uncharacterized protein</fullName>
    </submittedName>
</protein>
<proteinExistence type="predicted"/>
<dbReference type="EMBL" id="LGRX02012165">
    <property type="protein sequence ID" value="KAK3267852.1"/>
    <property type="molecule type" value="Genomic_DNA"/>
</dbReference>
<comment type="caution">
    <text evidence="2">The sequence shown here is derived from an EMBL/GenBank/DDBJ whole genome shotgun (WGS) entry which is preliminary data.</text>
</comment>
<evidence type="ECO:0000313" key="2">
    <source>
        <dbReference type="EMBL" id="KAK3267852.1"/>
    </source>
</evidence>
<sequence length="1168" mass="130426">MSSGNDRLILWTSSVAKAKLWTLLHFSKEVQQHTDVLLEAALLSLDSSGAFSVGLWPALSGTWASRKGAEFEKFHQVTTWAQAMLQLAVPILRPGQLFRLLVDQHQVRREQARAQLHLPALLGRVAPVALLGRPGSQDGWGHGRSGHRDCRNGGHYPCGSGISGRVRGSHCFGFGPNARCFGYALSDFGGAGLAPAGAALVSDGTVPPEAELLAQALHDSLATTEGWDMAKCAQACADLVHEAAKLRSQLTLLKGIHPFGKLPMKALEVNAFPAMVYALPELPEEECELDELPTGKEATVEHWRAFVHILQARVGEFQRFVKSKVPSFPLTDVMPATFFKKRKRVTFDGEEEEARAAGGGSGLLPPLDAARREHLAALGSTFKTVNEEQLVRALRGELAPEEMVRPPGAGAPSTAIPSRGPLAGVNLLVAPVQHLQQEDEGIKWKDGDLTVVPKSRKCKDMAEWERGFLRIMCEAPAEARDDLVDFVEWAKSIAADYNFFHFFEFYEHLIRQPGQPKRKRGDYKWKREDANNGKGAKGKGKGGVVPPGEPESSQQAPAGAEKDPAVETDTAPEVEKEIEMEDVLAETEGVELADMEADVEMSPKLPAEVVASERWWADLRADEFIPVWDVLGGPRRHARVPLRWEVERIAPLPVTHTCPDTWRLPEEPGRVRMSTRWPALREKILQRATIENMEACGKGENERRCYEEEGERVGCSIPTLTSRAPLVAVAFQDWHDVDFLVRCAACGAGWPSGEIEVGEPNRVPNYVGPEHMDVMRDEIRRESEEGRIFRTRWRLPLSIIALGMVEKADMETAYRSKGIASMYWTHQCFEFDGERWMDARAPFGDRALPGIFMRRMVRMPHQVLEDLAVLKQVVRQYRGKRVVLERRLVDERDFATDASGTLGVWEKLFFILSWADLARLPQRPWFPSRVYEFGPFTVDACVAESKANSYCYPSWSRMKDARVQKFDGHNAWGNLPFSGMLSIIENFLRCKRRQLWGTAACFQKLQREAERYRAQALAPETRRCYGTGVRAFVIFCISFASLGCLDPLLPATDKSLCMFITYFSWHAVAATPQGVKRCWERPPKPVMPLTLEDLAKMALLISMHDLGYAGHSLRRGGATAAKCLDVNSMYIKMQGDWKSDCFERYYELGTEQKLILLGAMAEAAAALL</sequence>
<reference evidence="2 3" key="1">
    <citation type="journal article" date="2015" name="Genome Biol. Evol.">
        <title>Comparative Genomics of a Bacterivorous Green Alga Reveals Evolutionary Causalities and Consequences of Phago-Mixotrophic Mode of Nutrition.</title>
        <authorList>
            <person name="Burns J.A."/>
            <person name="Paasch A."/>
            <person name="Narechania A."/>
            <person name="Kim E."/>
        </authorList>
    </citation>
    <scope>NUCLEOTIDE SEQUENCE [LARGE SCALE GENOMIC DNA]</scope>
    <source>
        <strain evidence="2 3">PLY_AMNH</strain>
    </source>
</reference>